<dbReference type="InterPro" id="IPR001959">
    <property type="entry name" value="Transposase"/>
</dbReference>
<name>M0M708_HALMO</name>
<dbReference type="eggNOG" id="arCOG00683">
    <property type="taxonomic scope" value="Archaea"/>
</dbReference>
<keyword evidence="3" id="KW-1185">Reference proteome</keyword>
<accession>M0M708</accession>
<dbReference type="AlphaFoldDB" id="M0M708"/>
<feature type="domain" description="Probable transposase IS891/IS1136/IS1341" evidence="1">
    <location>
        <begin position="44"/>
        <end position="147"/>
    </location>
</feature>
<dbReference type="Pfam" id="PF01385">
    <property type="entry name" value="OrfB_IS605"/>
    <property type="match status" value="1"/>
</dbReference>
<feature type="non-terminal residue" evidence="2">
    <location>
        <position position="149"/>
    </location>
</feature>
<sequence length="149" mass="15962">MRAVHEHGIWRLHIVCNVEIDVPDAPGNGVAGIDLGICNVAAVVCNVEIDVPDAPGNGVAGIDLGICNVAAVSFGDEGLLYPGGALKEDDYYFAKKRAECDESSSREARRLDQKRTDRRMHFLHALSKHIVQQCVERGVGTIVVGDLGG</sequence>
<evidence type="ECO:0000259" key="1">
    <source>
        <dbReference type="Pfam" id="PF01385"/>
    </source>
</evidence>
<protein>
    <submittedName>
        <fullName evidence="2">Transposase, IS605 OrfB family protein</fullName>
    </submittedName>
</protein>
<reference evidence="2 3" key="1">
    <citation type="journal article" date="2014" name="PLoS Genet.">
        <title>Phylogenetically driven sequencing of extremely halophilic archaea reveals strategies for static and dynamic osmo-response.</title>
        <authorList>
            <person name="Becker E.A."/>
            <person name="Seitzer P.M."/>
            <person name="Tritt A."/>
            <person name="Larsen D."/>
            <person name="Krusor M."/>
            <person name="Yao A.I."/>
            <person name="Wu D."/>
            <person name="Madern D."/>
            <person name="Eisen J.A."/>
            <person name="Darling A.E."/>
            <person name="Facciotti M.T."/>
        </authorList>
    </citation>
    <scope>NUCLEOTIDE SEQUENCE [LARGE SCALE GENOMIC DNA]</scope>
    <source>
        <strain evidence="2 3">DSM 1307</strain>
    </source>
</reference>
<dbReference type="Proteomes" id="UP000011568">
    <property type="component" value="Unassembled WGS sequence"/>
</dbReference>
<gene>
    <name evidence="2" type="ORF">C448_14068</name>
</gene>
<organism evidence="2 3">
    <name type="scientific">Halococcus morrhuae DSM 1307</name>
    <dbReference type="NCBI Taxonomy" id="931277"/>
    <lineage>
        <taxon>Archaea</taxon>
        <taxon>Methanobacteriati</taxon>
        <taxon>Methanobacteriota</taxon>
        <taxon>Stenosarchaea group</taxon>
        <taxon>Halobacteria</taxon>
        <taxon>Halobacteriales</taxon>
        <taxon>Halococcaceae</taxon>
        <taxon>Halococcus</taxon>
    </lineage>
</organism>
<dbReference type="EMBL" id="AOMC01000153">
    <property type="protein sequence ID" value="EMA40160.1"/>
    <property type="molecule type" value="Genomic_DNA"/>
</dbReference>
<proteinExistence type="predicted"/>
<evidence type="ECO:0000313" key="2">
    <source>
        <dbReference type="EMBL" id="EMA40160.1"/>
    </source>
</evidence>
<comment type="caution">
    <text evidence="2">The sequence shown here is derived from an EMBL/GenBank/DDBJ whole genome shotgun (WGS) entry which is preliminary data.</text>
</comment>
<dbReference type="STRING" id="931277.C448_14068"/>
<evidence type="ECO:0000313" key="3">
    <source>
        <dbReference type="Proteomes" id="UP000011568"/>
    </source>
</evidence>